<dbReference type="InterPro" id="IPR002156">
    <property type="entry name" value="RNaseH_domain"/>
</dbReference>
<evidence type="ECO:0000313" key="3">
    <source>
        <dbReference type="Proteomes" id="UP001459277"/>
    </source>
</evidence>
<dbReference type="GO" id="GO:0004523">
    <property type="term" value="F:RNA-DNA hybrid ribonuclease activity"/>
    <property type="evidence" value="ECO:0007669"/>
    <property type="project" value="InterPro"/>
</dbReference>
<organism evidence="2 3">
    <name type="scientific">Lithocarpus litseifolius</name>
    <dbReference type="NCBI Taxonomy" id="425828"/>
    <lineage>
        <taxon>Eukaryota</taxon>
        <taxon>Viridiplantae</taxon>
        <taxon>Streptophyta</taxon>
        <taxon>Embryophyta</taxon>
        <taxon>Tracheophyta</taxon>
        <taxon>Spermatophyta</taxon>
        <taxon>Magnoliopsida</taxon>
        <taxon>eudicotyledons</taxon>
        <taxon>Gunneridae</taxon>
        <taxon>Pentapetalae</taxon>
        <taxon>rosids</taxon>
        <taxon>fabids</taxon>
        <taxon>Fagales</taxon>
        <taxon>Fagaceae</taxon>
        <taxon>Lithocarpus</taxon>
    </lineage>
</organism>
<keyword evidence="3" id="KW-1185">Reference proteome</keyword>
<dbReference type="InterPro" id="IPR053151">
    <property type="entry name" value="RNase_H-like"/>
</dbReference>
<dbReference type="AlphaFoldDB" id="A0AAW2BYQ3"/>
<dbReference type="EMBL" id="JAZDWU010000009">
    <property type="protein sequence ID" value="KAK9990393.1"/>
    <property type="molecule type" value="Genomic_DNA"/>
</dbReference>
<reference evidence="2 3" key="1">
    <citation type="submission" date="2024-01" db="EMBL/GenBank/DDBJ databases">
        <title>A telomere-to-telomere, gap-free genome of sweet tea (Lithocarpus litseifolius).</title>
        <authorList>
            <person name="Zhou J."/>
        </authorList>
    </citation>
    <scope>NUCLEOTIDE SEQUENCE [LARGE SCALE GENOMIC DNA]</scope>
    <source>
        <strain evidence="2">Zhou-2022a</strain>
        <tissue evidence="2">Leaf</tissue>
    </source>
</reference>
<dbReference type="Proteomes" id="UP001459277">
    <property type="component" value="Unassembled WGS sequence"/>
</dbReference>
<dbReference type="InterPro" id="IPR044730">
    <property type="entry name" value="RNase_H-like_dom_plant"/>
</dbReference>
<dbReference type="Gene3D" id="3.30.420.10">
    <property type="entry name" value="Ribonuclease H-like superfamily/Ribonuclease H"/>
    <property type="match status" value="1"/>
</dbReference>
<feature type="domain" description="RNase H type-1" evidence="1">
    <location>
        <begin position="6"/>
        <end position="94"/>
    </location>
</feature>
<evidence type="ECO:0000259" key="1">
    <source>
        <dbReference type="Pfam" id="PF13456"/>
    </source>
</evidence>
<proteinExistence type="predicted"/>
<dbReference type="Pfam" id="PF13456">
    <property type="entry name" value="RVT_3"/>
    <property type="match status" value="1"/>
</dbReference>
<dbReference type="InterPro" id="IPR036397">
    <property type="entry name" value="RNaseH_sf"/>
</dbReference>
<dbReference type="PANTHER" id="PTHR47723">
    <property type="entry name" value="OS05G0353850 PROTEIN"/>
    <property type="match status" value="1"/>
</dbReference>
<dbReference type="CDD" id="cd06222">
    <property type="entry name" value="RNase_H_like"/>
    <property type="match status" value="1"/>
</dbReference>
<dbReference type="PANTHER" id="PTHR47723:SF19">
    <property type="entry name" value="POLYNUCLEOTIDYL TRANSFERASE, RIBONUCLEASE H-LIKE SUPERFAMILY PROTEIN"/>
    <property type="match status" value="1"/>
</dbReference>
<sequence>MGFARLSGITSGVMVEFWSLKNGLNLASQLRISSICVELNAELIVLLLTNYSINNLMLEPLLDNCKTLLKKFRRSTVQHIFKVANQCANALVKFGATLSSDYVNFVNSPPVVEDLLALDKAEHFL</sequence>
<protein>
    <recommendedName>
        <fullName evidence="1">RNase H type-1 domain-containing protein</fullName>
    </recommendedName>
</protein>
<gene>
    <name evidence="2" type="ORF">SO802_025378</name>
</gene>
<name>A0AAW2BYQ3_9ROSI</name>
<dbReference type="GO" id="GO:0003676">
    <property type="term" value="F:nucleic acid binding"/>
    <property type="evidence" value="ECO:0007669"/>
    <property type="project" value="InterPro"/>
</dbReference>
<accession>A0AAW2BYQ3</accession>
<evidence type="ECO:0000313" key="2">
    <source>
        <dbReference type="EMBL" id="KAK9990393.1"/>
    </source>
</evidence>
<comment type="caution">
    <text evidence="2">The sequence shown here is derived from an EMBL/GenBank/DDBJ whole genome shotgun (WGS) entry which is preliminary data.</text>
</comment>